<dbReference type="Proteomes" id="UP000828390">
    <property type="component" value="Unassembled WGS sequence"/>
</dbReference>
<accession>A0A9D4KDQ0</accession>
<protein>
    <submittedName>
        <fullName evidence="1">Uncharacterized protein</fullName>
    </submittedName>
</protein>
<dbReference type="EMBL" id="JAIWYP010000004">
    <property type="protein sequence ID" value="KAH3837544.1"/>
    <property type="molecule type" value="Genomic_DNA"/>
</dbReference>
<gene>
    <name evidence="1" type="ORF">DPMN_110937</name>
</gene>
<keyword evidence="2" id="KW-1185">Reference proteome</keyword>
<sequence>MQRQTPKLTASQGKFAMQRRNNCSYIQKQKAYLGAKGFDMKNIYSLNRHNSLTQKQNNKKSIVNENRHFLPAINKHIASKLESDFTTGQKQPYRHKSNVYKNSEKVWRQKESWGITADKPHDEHSGGHRSSMYVEVSKYNDRRLGRSFAAEHLRKFMHDFEKT</sequence>
<comment type="caution">
    <text evidence="1">The sequence shown here is derived from an EMBL/GenBank/DDBJ whole genome shotgun (WGS) entry which is preliminary data.</text>
</comment>
<evidence type="ECO:0000313" key="2">
    <source>
        <dbReference type="Proteomes" id="UP000828390"/>
    </source>
</evidence>
<reference evidence="1" key="2">
    <citation type="submission" date="2020-11" db="EMBL/GenBank/DDBJ databases">
        <authorList>
            <person name="McCartney M.A."/>
            <person name="Auch B."/>
            <person name="Kono T."/>
            <person name="Mallez S."/>
            <person name="Becker A."/>
            <person name="Gohl D.M."/>
            <person name="Silverstein K.A.T."/>
            <person name="Koren S."/>
            <person name="Bechman K.B."/>
            <person name="Herman A."/>
            <person name="Abrahante J.E."/>
            <person name="Garbe J."/>
        </authorList>
    </citation>
    <scope>NUCLEOTIDE SEQUENCE</scope>
    <source>
        <strain evidence="1">Duluth1</strain>
        <tissue evidence="1">Whole animal</tissue>
    </source>
</reference>
<reference evidence="1" key="1">
    <citation type="journal article" date="2019" name="bioRxiv">
        <title>The Genome of the Zebra Mussel, Dreissena polymorpha: A Resource for Invasive Species Research.</title>
        <authorList>
            <person name="McCartney M.A."/>
            <person name="Auch B."/>
            <person name="Kono T."/>
            <person name="Mallez S."/>
            <person name="Zhang Y."/>
            <person name="Obille A."/>
            <person name="Becker A."/>
            <person name="Abrahante J.E."/>
            <person name="Garbe J."/>
            <person name="Badalamenti J.P."/>
            <person name="Herman A."/>
            <person name="Mangelson H."/>
            <person name="Liachko I."/>
            <person name="Sullivan S."/>
            <person name="Sone E.D."/>
            <person name="Koren S."/>
            <person name="Silverstein K.A.T."/>
            <person name="Beckman K.B."/>
            <person name="Gohl D.M."/>
        </authorList>
    </citation>
    <scope>NUCLEOTIDE SEQUENCE</scope>
    <source>
        <strain evidence="1">Duluth1</strain>
        <tissue evidence="1">Whole animal</tissue>
    </source>
</reference>
<organism evidence="1 2">
    <name type="scientific">Dreissena polymorpha</name>
    <name type="common">Zebra mussel</name>
    <name type="synonym">Mytilus polymorpha</name>
    <dbReference type="NCBI Taxonomy" id="45954"/>
    <lineage>
        <taxon>Eukaryota</taxon>
        <taxon>Metazoa</taxon>
        <taxon>Spiralia</taxon>
        <taxon>Lophotrochozoa</taxon>
        <taxon>Mollusca</taxon>
        <taxon>Bivalvia</taxon>
        <taxon>Autobranchia</taxon>
        <taxon>Heteroconchia</taxon>
        <taxon>Euheterodonta</taxon>
        <taxon>Imparidentia</taxon>
        <taxon>Neoheterodontei</taxon>
        <taxon>Myida</taxon>
        <taxon>Dreissenoidea</taxon>
        <taxon>Dreissenidae</taxon>
        <taxon>Dreissena</taxon>
    </lineage>
</organism>
<proteinExistence type="predicted"/>
<dbReference type="AlphaFoldDB" id="A0A9D4KDQ0"/>
<name>A0A9D4KDQ0_DREPO</name>
<evidence type="ECO:0000313" key="1">
    <source>
        <dbReference type="EMBL" id="KAH3837544.1"/>
    </source>
</evidence>